<protein>
    <submittedName>
        <fullName evidence="2">DUF2784 domain-containing protein</fullName>
    </submittedName>
</protein>
<keyword evidence="1" id="KW-0812">Transmembrane</keyword>
<evidence type="ECO:0000313" key="2">
    <source>
        <dbReference type="EMBL" id="MCV7381211.1"/>
    </source>
</evidence>
<gene>
    <name evidence="3" type="ORF">BST11_10525</name>
    <name evidence="2" type="ORF">H7K38_21520</name>
</gene>
<dbReference type="EMBL" id="MVHD01000013">
    <property type="protein sequence ID" value="OQZ91037.1"/>
    <property type="molecule type" value="Genomic_DNA"/>
</dbReference>
<proteinExistence type="predicted"/>
<evidence type="ECO:0000313" key="4">
    <source>
        <dbReference type="Proteomes" id="UP000192319"/>
    </source>
</evidence>
<sequence length="114" mass="12514">MYTLAVGLIVASHFAFIGYVVAGGFLALRWRWTMWLHVPAVLWGAAIATNRTDCPLTWAERWARHHAGLPPLPPGGFIAHYVTGTLYPAGWLVGVQLAAFALVAVSWALYVRGR</sequence>
<dbReference type="InterPro" id="IPR021218">
    <property type="entry name" value="DUF2784"/>
</dbReference>
<dbReference type="EMBL" id="JACKVH010000017">
    <property type="protein sequence ID" value="MCV7381211.1"/>
    <property type="molecule type" value="Genomic_DNA"/>
</dbReference>
<evidence type="ECO:0000256" key="1">
    <source>
        <dbReference type="SAM" id="Phobius"/>
    </source>
</evidence>
<accession>A0AA41XSA1</accession>
<organism evidence="2 5">
    <name type="scientific">Mycobacterium alsense</name>
    <dbReference type="NCBI Taxonomy" id="324058"/>
    <lineage>
        <taxon>Bacteria</taxon>
        <taxon>Bacillati</taxon>
        <taxon>Actinomycetota</taxon>
        <taxon>Actinomycetes</taxon>
        <taxon>Mycobacteriales</taxon>
        <taxon>Mycobacteriaceae</taxon>
        <taxon>Mycobacterium</taxon>
    </lineage>
</organism>
<name>A0AA41XSA1_9MYCO</name>
<dbReference type="AlphaFoldDB" id="A0AA41XSA1"/>
<reference evidence="3 4" key="1">
    <citation type="submission" date="2017-02" db="EMBL/GenBank/DDBJ databases">
        <title>The new phylogeny of genus Mycobacterium.</title>
        <authorList>
            <person name="Tortoli E."/>
            <person name="Trovato A."/>
            <person name="Cirillo D.M."/>
        </authorList>
    </citation>
    <scope>NUCLEOTIDE SEQUENCE [LARGE SCALE GENOMIC DNA]</scope>
    <source>
        <strain evidence="3 4">DSM 45230</strain>
    </source>
</reference>
<reference evidence="2" key="2">
    <citation type="submission" date="2020-07" db="EMBL/GenBank/DDBJ databases">
        <authorList>
            <person name="Pettersson B.M.F."/>
            <person name="Behra P.R.K."/>
            <person name="Ramesh M."/>
            <person name="Das S."/>
            <person name="Dasgupta S."/>
            <person name="Kirsebom L.A."/>
        </authorList>
    </citation>
    <scope>NUCLEOTIDE SEQUENCE</scope>
    <source>
        <strain evidence="2">CCUG 55640</strain>
    </source>
</reference>
<keyword evidence="1" id="KW-1133">Transmembrane helix</keyword>
<feature type="transmembrane region" description="Helical" evidence="1">
    <location>
        <begin position="89"/>
        <end position="111"/>
    </location>
</feature>
<keyword evidence="1" id="KW-0472">Membrane</keyword>
<reference evidence="2" key="3">
    <citation type="journal article" date="2022" name="BMC Genomics">
        <title>Comparative genome analysis of mycobacteria focusing on tRNA and non-coding RNA.</title>
        <authorList>
            <person name="Behra P.R.K."/>
            <person name="Pettersson B.M.F."/>
            <person name="Ramesh M."/>
            <person name="Das S."/>
            <person name="Dasgupta S."/>
            <person name="Kirsebom L.A."/>
        </authorList>
    </citation>
    <scope>NUCLEOTIDE SEQUENCE</scope>
    <source>
        <strain evidence="2">CCUG 55640</strain>
    </source>
</reference>
<dbReference type="Proteomes" id="UP000192319">
    <property type="component" value="Unassembled WGS sequence"/>
</dbReference>
<dbReference type="RefSeq" id="WP_083137915.1">
    <property type="nucleotide sequence ID" value="NZ_JACKVH010000017.1"/>
</dbReference>
<evidence type="ECO:0000313" key="5">
    <source>
        <dbReference type="Proteomes" id="UP001141650"/>
    </source>
</evidence>
<keyword evidence="4" id="KW-1185">Reference proteome</keyword>
<comment type="caution">
    <text evidence="2">The sequence shown here is derived from an EMBL/GenBank/DDBJ whole genome shotgun (WGS) entry which is preliminary data.</text>
</comment>
<evidence type="ECO:0000313" key="3">
    <source>
        <dbReference type="EMBL" id="OQZ91037.1"/>
    </source>
</evidence>
<dbReference type="Pfam" id="PF10861">
    <property type="entry name" value="DUF2784"/>
    <property type="match status" value="1"/>
</dbReference>
<dbReference type="Proteomes" id="UP001141650">
    <property type="component" value="Unassembled WGS sequence"/>
</dbReference>